<keyword evidence="4" id="KW-1185">Reference proteome</keyword>
<dbReference type="InterPro" id="IPR025324">
    <property type="entry name" value="DUF4230"/>
</dbReference>
<evidence type="ECO:0000313" key="4">
    <source>
        <dbReference type="Proteomes" id="UP000199315"/>
    </source>
</evidence>
<evidence type="ECO:0000256" key="1">
    <source>
        <dbReference type="SAM" id="Coils"/>
    </source>
</evidence>
<evidence type="ECO:0000256" key="2">
    <source>
        <dbReference type="SAM" id="Phobius"/>
    </source>
</evidence>
<evidence type="ECO:0008006" key="5">
    <source>
        <dbReference type="Google" id="ProtNLM"/>
    </source>
</evidence>
<protein>
    <recommendedName>
        <fullName evidence="5">DUF4230 domain-containing protein</fullName>
    </recommendedName>
</protein>
<keyword evidence="1" id="KW-0175">Coiled coil</keyword>
<dbReference type="RefSeq" id="WP_091234228.1">
    <property type="nucleotide sequence ID" value="NZ_FMKA01000013.1"/>
</dbReference>
<organism evidence="3 4">
    <name type="scientific">Anaerobium acetethylicum</name>
    <dbReference type="NCBI Taxonomy" id="1619234"/>
    <lineage>
        <taxon>Bacteria</taxon>
        <taxon>Bacillati</taxon>
        <taxon>Bacillota</taxon>
        <taxon>Clostridia</taxon>
        <taxon>Lachnospirales</taxon>
        <taxon>Lachnospiraceae</taxon>
        <taxon>Anaerobium</taxon>
    </lineage>
</organism>
<feature type="transmembrane region" description="Helical" evidence="2">
    <location>
        <begin position="34"/>
        <end position="52"/>
    </location>
</feature>
<feature type="coiled-coil region" evidence="1">
    <location>
        <begin position="192"/>
        <end position="231"/>
    </location>
</feature>
<dbReference type="STRING" id="1619234.SAMN05421730_101384"/>
<dbReference type="EMBL" id="FMKA01000013">
    <property type="protein sequence ID" value="SCP97780.1"/>
    <property type="molecule type" value="Genomic_DNA"/>
</dbReference>
<name>A0A1D3TUM4_9FIRM</name>
<dbReference type="AlphaFoldDB" id="A0A1D3TUM4"/>
<dbReference type="Pfam" id="PF14014">
    <property type="entry name" value="DUF4230"/>
    <property type="match status" value="1"/>
</dbReference>
<reference evidence="3 4" key="1">
    <citation type="submission" date="2016-09" db="EMBL/GenBank/DDBJ databases">
        <authorList>
            <person name="Capua I."/>
            <person name="De Benedictis P."/>
            <person name="Joannis T."/>
            <person name="Lombin L.H."/>
            <person name="Cattoli G."/>
        </authorList>
    </citation>
    <scope>NUCLEOTIDE SEQUENCE [LARGE SCALE GENOMIC DNA]</scope>
    <source>
        <strain evidence="3 4">GluBS11</strain>
    </source>
</reference>
<keyword evidence="2" id="KW-1133">Transmembrane helix</keyword>
<dbReference type="Proteomes" id="UP000199315">
    <property type="component" value="Unassembled WGS sequence"/>
</dbReference>
<proteinExistence type="predicted"/>
<gene>
    <name evidence="3" type="ORF">SAMN05421730_101384</name>
</gene>
<keyword evidence="2" id="KW-0812">Transmembrane</keyword>
<sequence>MKFSNRNVGGDRKTTVENGSDLPSGFYKFKFNQISFIVVAAILVIVLCTFIFKDKIVDIFSFFTTKNNTFSYVLGSFEDIERLYVLENNVADVYEYTDSDKKRTYILRFSVNVYYDLSDIRSEKREDGSYLITIPEPMFEGALINDDTIYTEEKKIEESENKDEESNDEYGIEIFSESTSLFGSKFQQGDDRKFAEGKINEYKESNKEKIKEDAEENFKEKLKDLQLLYNDSTRVEVAYE</sequence>
<evidence type="ECO:0000313" key="3">
    <source>
        <dbReference type="EMBL" id="SCP97780.1"/>
    </source>
</evidence>
<accession>A0A1D3TUM4</accession>
<keyword evidence="2" id="KW-0472">Membrane</keyword>